<comment type="subunit">
    <text evidence="4 13">Monomer.</text>
</comment>
<evidence type="ECO:0000256" key="14">
    <source>
        <dbReference type="PIRSR" id="PIRSR000724-1"/>
    </source>
</evidence>
<feature type="binding site" evidence="13 15">
    <location>
        <position position="204"/>
    </location>
    <ligand>
        <name>ATP</name>
        <dbReference type="ChEBI" id="CHEBI:30616"/>
    </ligand>
</feature>
<keyword evidence="8 13" id="KW-0808">Transferase</keyword>
<organism evidence="17 18">
    <name type="scientific">Nocardioides humilatus</name>
    <dbReference type="NCBI Taxonomy" id="2607660"/>
    <lineage>
        <taxon>Bacteria</taxon>
        <taxon>Bacillati</taxon>
        <taxon>Actinomycetota</taxon>
        <taxon>Actinomycetes</taxon>
        <taxon>Propionibacteriales</taxon>
        <taxon>Nocardioidaceae</taxon>
        <taxon>Nocardioides</taxon>
    </lineage>
</organism>
<dbReference type="PROSITE" id="PS00111">
    <property type="entry name" value="PGLYCERATE_KINASE"/>
    <property type="match status" value="1"/>
</dbReference>
<dbReference type="AlphaFoldDB" id="A0A5B1L8Q8"/>
<dbReference type="GO" id="GO:0005524">
    <property type="term" value="F:ATP binding"/>
    <property type="evidence" value="ECO:0007669"/>
    <property type="project" value="UniProtKB-KW"/>
</dbReference>
<dbReference type="InterPro" id="IPR015911">
    <property type="entry name" value="Phosphoglycerate_kinase_CS"/>
</dbReference>
<evidence type="ECO:0000256" key="2">
    <source>
        <dbReference type="ARBA" id="ARBA00004838"/>
    </source>
</evidence>
<dbReference type="FunFam" id="3.40.50.1260:FF:000031">
    <property type="entry name" value="Phosphoglycerate kinase 1"/>
    <property type="match status" value="1"/>
</dbReference>
<evidence type="ECO:0000256" key="15">
    <source>
        <dbReference type="PIRSR" id="PIRSR000724-2"/>
    </source>
</evidence>
<name>A0A5B1L8Q8_9ACTN</name>
<dbReference type="InterPro" id="IPR015824">
    <property type="entry name" value="Phosphoglycerate_kinase_N"/>
</dbReference>
<dbReference type="HAMAP" id="MF_00145">
    <property type="entry name" value="Phosphoglyc_kinase"/>
    <property type="match status" value="1"/>
</dbReference>
<dbReference type="PRINTS" id="PR00477">
    <property type="entry name" value="PHGLYCKINASE"/>
</dbReference>
<evidence type="ECO:0000256" key="3">
    <source>
        <dbReference type="ARBA" id="ARBA00008982"/>
    </source>
</evidence>
<dbReference type="RefSeq" id="WP_149729781.1">
    <property type="nucleotide sequence ID" value="NZ_VUJV01000006.1"/>
</dbReference>
<evidence type="ECO:0000256" key="13">
    <source>
        <dbReference type="HAMAP-Rule" id="MF_00145"/>
    </source>
</evidence>
<feature type="binding site" evidence="13 14">
    <location>
        <begin position="20"/>
        <end position="22"/>
    </location>
    <ligand>
        <name>substrate</name>
    </ligand>
</feature>
<dbReference type="SUPFAM" id="SSF53748">
    <property type="entry name" value="Phosphoglycerate kinase"/>
    <property type="match status" value="1"/>
</dbReference>
<dbReference type="EC" id="2.7.2.3" evidence="5 13"/>
<dbReference type="Proteomes" id="UP000325003">
    <property type="component" value="Unassembled WGS sequence"/>
</dbReference>
<sequence length="400" mass="41123">MGEYAGLGEVSGKRVLVRSDLNVPLDGATITDDGRIRASVPTIKALADAGARVVVTAHLGRPKGEPDPAYSLAPVAARLGDLLGQDVAFAADTVGESAQQTVAGLQDGQVAVLENVRFNAGETSKDDAERGAFADQLAALADAFVSDGFGVVHRKQASVYDVAQRLPHAMGGLVAAEVDVLRRLTVDPERPYVVVLGGSKVSDKLGVIDNLLGKADKLVIGGGMVFTFLAAQGHEVGKSLLEADQLDRCRDYLRRAHDAGVDLLLPSDVVVDTAFPSGDREPAPAVVPSSEIPADALGLDIGPDTAVAYAHALADAKTVFWNGPMGVFEVPAFAAGTKAVAAALTKVNGLTVVGGGDSAAAVRTLGFDEAAFGHISTGGGASLEYLEGKELPGITVLEED</sequence>
<dbReference type="Gene3D" id="3.40.50.1260">
    <property type="entry name" value="Phosphoglycerate kinase, N-terminal domain"/>
    <property type="match status" value="2"/>
</dbReference>
<feature type="binding site" evidence="14">
    <location>
        <position position="154"/>
    </location>
    <ligand>
        <name>(2R)-3-phosphoglycerate</name>
        <dbReference type="ChEBI" id="CHEBI:58272"/>
    </ligand>
</feature>
<dbReference type="InterPro" id="IPR001576">
    <property type="entry name" value="Phosphoglycerate_kinase"/>
</dbReference>
<dbReference type="GO" id="GO:0006096">
    <property type="term" value="P:glycolytic process"/>
    <property type="evidence" value="ECO:0007669"/>
    <property type="project" value="UniProtKB-UniRule"/>
</dbReference>
<accession>A0A5B1L8Q8</accession>
<feature type="binding site" evidence="13">
    <location>
        <position position="154"/>
    </location>
    <ligand>
        <name>substrate</name>
    </ligand>
</feature>
<keyword evidence="9 13" id="KW-0547">Nucleotide-binding</keyword>
<gene>
    <name evidence="13" type="primary">pgk</name>
    <name evidence="17" type="ORF">F0U44_18240</name>
</gene>
<dbReference type="UniPathway" id="UPA00109">
    <property type="reaction ID" value="UER00185"/>
</dbReference>
<dbReference type="PANTHER" id="PTHR11406:SF23">
    <property type="entry name" value="PHOSPHOGLYCERATE KINASE 1, CHLOROPLASTIC-RELATED"/>
    <property type="match status" value="1"/>
</dbReference>
<keyword evidence="7 13" id="KW-0963">Cytoplasm</keyword>
<evidence type="ECO:0000256" key="10">
    <source>
        <dbReference type="ARBA" id="ARBA00022777"/>
    </source>
</evidence>
<feature type="binding site" evidence="13 15">
    <location>
        <begin position="355"/>
        <end position="358"/>
    </location>
    <ligand>
        <name>ATP</name>
        <dbReference type="ChEBI" id="CHEBI:30616"/>
    </ligand>
</feature>
<keyword evidence="18" id="KW-1185">Reference proteome</keyword>
<evidence type="ECO:0000256" key="4">
    <source>
        <dbReference type="ARBA" id="ARBA00011245"/>
    </source>
</evidence>
<dbReference type="PIRSF" id="PIRSF000724">
    <property type="entry name" value="Pgk"/>
    <property type="match status" value="1"/>
</dbReference>
<evidence type="ECO:0000313" key="17">
    <source>
        <dbReference type="EMBL" id="KAA1417111.1"/>
    </source>
</evidence>
<dbReference type="GO" id="GO:0004618">
    <property type="term" value="F:phosphoglycerate kinase activity"/>
    <property type="evidence" value="ECO:0007669"/>
    <property type="project" value="UniProtKB-UniRule"/>
</dbReference>
<protein>
    <recommendedName>
        <fullName evidence="6 13">Phosphoglycerate kinase</fullName>
        <ecNumber evidence="5 13">2.7.2.3</ecNumber>
    </recommendedName>
</protein>
<evidence type="ECO:0000256" key="5">
    <source>
        <dbReference type="ARBA" id="ARBA00013061"/>
    </source>
</evidence>
<evidence type="ECO:0000256" key="1">
    <source>
        <dbReference type="ARBA" id="ARBA00000642"/>
    </source>
</evidence>
<feature type="binding site" evidence="13">
    <location>
        <position position="35"/>
    </location>
    <ligand>
        <name>substrate</name>
    </ligand>
</feature>
<dbReference type="GO" id="GO:0043531">
    <property type="term" value="F:ADP binding"/>
    <property type="evidence" value="ECO:0007669"/>
    <property type="project" value="TreeGrafter"/>
</dbReference>
<reference evidence="17 18" key="1">
    <citation type="submission" date="2019-09" db="EMBL/GenBank/DDBJ databases">
        <title>Nocardioides panacisoli sp. nov., isolated from the soil of a ginseng field.</title>
        <authorList>
            <person name="Cho C."/>
        </authorList>
    </citation>
    <scope>NUCLEOTIDE SEQUENCE [LARGE SCALE GENOMIC DNA]</scope>
    <source>
        <strain evidence="17 18">BN130099</strain>
    </source>
</reference>
<evidence type="ECO:0000256" key="11">
    <source>
        <dbReference type="ARBA" id="ARBA00022840"/>
    </source>
</evidence>
<keyword evidence="10 13" id="KW-0418">Kinase</keyword>
<dbReference type="PANTHER" id="PTHR11406">
    <property type="entry name" value="PHOSPHOGLYCERATE KINASE"/>
    <property type="match status" value="1"/>
</dbReference>
<comment type="catalytic activity">
    <reaction evidence="1 13 16">
        <text>(2R)-3-phosphoglycerate + ATP = (2R)-3-phospho-glyceroyl phosphate + ADP</text>
        <dbReference type="Rhea" id="RHEA:14801"/>
        <dbReference type="ChEBI" id="CHEBI:30616"/>
        <dbReference type="ChEBI" id="CHEBI:57604"/>
        <dbReference type="ChEBI" id="CHEBI:58272"/>
        <dbReference type="ChEBI" id="CHEBI:456216"/>
        <dbReference type="EC" id="2.7.2.3"/>
    </reaction>
</comment>
<evidence type="ECO:0000256" key="7">
    <source>
        <dbReference type="ARBA" id="ARBA00022490"/>
    </source>
</evidence>
<dbReference type="EMBL" id="VUJV01000006">
    <property type="protein sequence ID" value="KAA1417111.1"/>
    <property type="molecule type" value="Genomic_DNA"/>
</dbReference>
<feature type="binding site" evidence="13 15">
    <location>
        <position position="298"/>
    </location>
    <ligand>
        <name>ATP</name>
        <dbReference type="ChEBI" id="CHEBI:30616"/>
    </ligand>
</feature>
<keyword evidence="12 13" id="KW-0324">Glycolysis</keyword>
<feature type="binding site" evidence="14">
    <location>
        <position position="117"/>
    </location>
    <ligand>
        <name>(2R)-3-phosphoglycerate</name>
        <dbReference type="ChEBI" id="CHEBI:58272"/>
    </ligand>
</feature>
<feature type="binding site" evidence="13">
    <location>
        <position position="117"/>
    </location>
    <ligand>
        <name>substrate</name>
    </ligand>
</feature>
<feature type="binding site" evidence="13 14">
    <location>
        <begin position="58"/>
        <end position="61"/>
    </location>
    <ligand>
        <name>substrate</name>
    </ligand>
</feature>
<keyword evidence="11 13" id="KW-0067">ATP-binding</keyword>
<evidence type="ECO:0000256" key="12">
    <source>
        <dbReference type="ARBA" id="ARBA00023152"/>
    </source>
</evidence>
<dbReference type="GO" id="GO:0006094">
    <property type="term" value="P:gluconeogenesis"/>
    <property type="evidence" value="ECO:0007669"/>
    <property type="project" value="TreeGrafter"/>
</dbReference>
<comment type="pathway">
    <text evidence="2 13">Carbohydrate degradation; glycolysis; pyruvate from D-glyceraldehyde 3-phosphate: step 2/5.</text>
</comment>
<comment type="subcellular location">
    <subcellularLocation>
        <location evidence="13">Cytoplasm</location>
    </subcellularLocation>
</comment>
<proteinExistence type="inferred from homology"/>
<dbReference type="GO" id="GO:0005829">
    <property type="term" value="C:cytosol"/>
    <property type="evidence" value="ECO:0007669"/>
    <property type="project" value="TreeGrafter"/>
</dbReference>
<evidence type="ECO:0000256" key="6">
    <source>
        <dbReference type="ARBA" id="ARBA00016471"/>
    </source>
</evidence>
<comment type="similarity">
    <text evidence="3 13 16">Belongs to the phosphoglycerate kinase family.</text>
</comment>
<comment type="caution">
    <text evidence="17">The sequence shown here is derived from an EMBL/GenBank/DDBJ whole genome shotgun (WGS) entry which is preliminary data.</text>
</comment>
<evidence type="ECO:0000256" key="8">
    <source>
        <dbReference type="ARBA" id="ARBA00022679"/>
    </source>
</evidence>
<dbReference type="Pfam" id="PF00162">
    <property type="entry name" value="PGK"/>
    <property type="match status" value="1"/>
</dbReference>
<dbReference type="InterPro" id="IPR036043">
    <property type="entry name" value="Phosphoglycerate_kinase_sf"/>
</dbReference>
<evidence type="ECO:0000256" key="9">
    <source>
        <dbReference type="ARBA" id="ARBA00022741"/>
    </source>
</evidence>
<dbReference type="FunFam" id="3.40.50.1260:FF:000006">
    <property type="entry name" value="Phosphoglycerate kinase"/>
    <property type="match status" value="1"/>
</dbReference>
<feature type="binding site" evidence="13 15">
    <location>
        <position position="329"/>
    </location>
    <ligand>
        <name>ATP</name>
        <dbReference type="ChEBI" id="CHEBI:30616"/>
    </ligand>
</feature>
<evidence type="ECO:0000256" key="16">
    <source>
        <dbReference type="RuleBase" id="RU000532"/>
    </source>
</evidence>
<feature type="binding site" evidence="14">
    <location>
        <position position="35"/>
    </location>
    <ligand>
        <name>(2R)-3-phosphoglycerate</name>
        <dbReference type="ChEBI" id="CHEBI:58272"/>
    </ligand>
</feature>
<reference evidence="17 18" key="2">
    <citation type="submission" date="2019-09" db="EMBL/GenBank/DDBJ databases">
        <authorList>
            <person name="Jin C."/>
        </authorList>
    </citation>
    <scope>NUCLEOTIDE SEQUENCE [LARGE SCALE GENOMIC DNA]</scope>
    <source>
        <strain evidence="17 18">BN130099</strain>
    </source>
</reference>
<evidence type="ECO:0000313" key="18">
    <source>
        <dbReference type="Proteomes" id="UP000325003"/>
    </source>
</evidence>